<gene>
    <name evidence="1" type="ORF">ONZ43_g7682</name>
</gene>
<dbReference type="Proteomes" id="UP001153334">
    <property type="component" value="Unassembled WGS sequence"/>
</dbReference>
<organism evidence="1 2">
    <name type="scientific">Nemania bipapillata</name>
    <dbReference type="NCBI Taxonomy" id="110536"/>
    <lineage>
        <taxon>Eukaryota</taxon>
        <taxon>Fungi</taxon>
        <taxon>Dikarya</taxon>
        <taxon>Ascomycota</taxon>
        <taxon>Pezizomycotina</taxon>
        <taxon>Sordariomycetes</taxon>
        <taxon>Xylariomycetidae</taxon>
        <taxon>Xylariales</taxon>
        <taxon>Xylariaceae</taxon>
        <taxon>Nemania</taxon>
    </lineage>
</organism>
<accession>A0ACC2HPU6</accession>
<evidence type="ECO:0000313" key="1">
    <source>
        <dbReference type="EMBL" id="KAJ8104804.1"/>
    </source>
</evidence>
<keyword evidence="2" id="KW-1185">Reference proteome</keyword>
<reference evidence="1" key="1">
    <citation type="submission" date="2022-11" db="EMBL/GenBank/DDBJ databases">
        <title>Genome Sequence of Nemania bipapillata.</title>
        <authorList>
            <person name="Buettner E."/>
        </authorList>
    </citation>
    <scope>NUCLEOTIDE SEQUENCE</scope>
    <source>
        <strain evidence="1">CP14</strain>
    </source>
</reference>
<protein>
    <submittedName>
        <fullName evidence="1">Uncharacterized protein</fullName>
    </submittedName>
</protein>
<dbReference type="EMBL" id="JAPESX010003513">
    <property type="protein sequence ID" value="KAJ8104804.1"/>
    <property type="molecule type" value="Genomic_DNA"/>
</dbReference>
<sequence length="113" mass="13328">MNWEELEALETYDLEKRSAPQNAEEGRNRWDEFLRLRFVAGKDEDFNYRAVDEDEEYDALERREQEDAWFDNEEPSWVGESSDDDSDPTQPKGEGKKMDVERPLTGETGVQDF</sequence>
<name>A0ACC2HPU6_9PEZI</name>
<evidence type="ECO:0000313" key="2">
    <source>
        <dbReference type="Proteomes" id="UP001153334"/>
    </source>
</evidence>
<comment type="caution">
    <text evidence="1">The sequence shown here is derived from an EMBL/GenBank/DDBJ whole genome shotgun (WGS) entry which is preliminary data.</text>
</comment>
<proteinExistence type="predicted"/>